<feature type="transmembrane region" description="Helical" evidence="7">
    <location>
        <begin position="1021"/>
        <end position="1049"/>
    </location>
</feature>
<dbReference type="PANTHER" id="PTHR10582">
    <property type="entry name" value="TRANSIENT RECEPTOR POTENTIAL ION CHANNEL PROTEIN"/>
    <property type="match status" value="1"/>
</dbReference>
<dbReference type="VEuPathDB" id="FungiDB:FUN_013891"/>
<dbReference type="Proteomes" id="UP000232722">
    <property type="component" value="Unassembled WGS sequence"/>
</dbReference>
<dbReference type="GO" id="GO:0005886">
    <property type="term" value="C:plasma membrane"/>
    <property type="evidence" value="ECO:0007669"/>
    <property type="project" value="TreeGrafter"/>
</dbReference>
<keyword evidence="5 7" id="KW-0472">Membrane</keyword>
<evidence type="ECO:0000313" key="10">
    <source>
        <dbReference type="Proteomes" id="UP000232722"/>
    </source>
</evidence>
<keyword evidence="2 7" id="KW-0812">Transmembrane</keyword>
<evidence type="ECO:0000256" key="5">
    <source>
        <dbReference type="ARBA" id="ARBA00023136"/>
    </source>
</evidence>
<dbReference type="InterPro" id="IPR036322">
    <property type="entry name" value="WD40_repeat_dom_sf"/>
</dbReference>
<dbReference type="VEuPathDB" id="FungiDB:RhiirFUN_007241"/>
<dbReference type="PANTHER" id="PTHR10582:SF2">
    <property type="entry name" value="INACTIVE"/>
    <property type="match status" value="1"/>
</dbReference>
<comment type="subcellular location">
    <subcellularLocation>
        <location evidence="1">Membrane</location>
        <topology evidence="1">Multi-pass membrane protein</topology>
    </subcellularLocation>
</comment>
<dbReference type="InterPro" id="IPR005821">
    <property type="entry name" value="Ion_trans_dom"/>
</dbReference>
<feature type="transmembrane region" description="Helical" evidence="7">
    <location>
        <begin position="825"/>
        <end position="849"/>
    </location>
</feature>
<reference evidence="9 10" key="1">
    <citation type="submission" date="2016-04" db="EMBL/GenBank/DDBJ databases">
        <title>Genome analyses suggest a sexual origin of heterokaryosis in a supposedly ancient asexual fungus.</title>
        <authorList>
            <person name="Ropars J."/>
            <person name="Sedzielewska K."/>
            <person name="Noel J."/>
            <person name="Charron P."/>
            <person name="Farinelli L."/>
            <person name="Marton T."/>
            <person name="Kruger M."/>
            <person name="Pelin A."/>
            <person name="Brachmann A."/>
            <person name="Corradi N."/>
        </authorList>
    </citation>
    <scope>NUCLEOTIDE SEQUENCE [LARGE SCALE GENOMIC DNA]</scope>
    <source>
        <strain evidence="9 10">A5</strain>
    </source>
</reference>
<organism evidence="9 10">
    <name type="scientific">Rhizophagus irregularis</name>
    <dbReference type="NCBI Taxonomy" id="588596"/>
    <lineage>
        <taxon>Eukaryota</taxon>
        <taxon>Fungi</taxon>
        <taxon>Fungi incertae sedis</taxon>
        <taxon>Mucoromycota</taxon>
        <taxon>Glomeromycotina</taxon>
        <taxon>Glomeromycetes</taxon>
        <taxon>Glomerales</taxon>
        <taxon>Glomeraceae</taxon>
        <taxon>Rhizophagus</taxon>
    </lineage>
</organism>
<accession>A0A2N0P6J5</accession>
<gene>
    <name evidence="9" type="ORF">RhiirA5_425236</name>
</gene>
<evidence type="ECO:0000256" key="7">
    <source>
        <dbReference type="SAM" id="Phobius"/>
    </source>
</evidence>
<comment type="caution">
    <text evidence="9">The sequence shown here is derived from an EMBL/GenBank/DDBJ whole genome shotgun (WGS) entry which is preliminary data.</text>
</comment>
<feature type="transmembrane region" description="Helical" evidence="7">
    <location>
        <begin position="924"/>
        <end position="946"/>
    </location>
</feature>
<dbReference type="GO" id="GO:0005216">
    <property type="term" value="F:monoatomic ion channel activity"/>
    <property type="evidence" value="ECO:0007669"/>
    <property type="project" value="InterPro"/>
</dbReference>
<evidence type="ECO:0000256" key="4">
    <source>
        <dbReference type="ARBA" id="ARBA00022989"/>
    </source>
</evidence>
<feature type="transmembrane region" description="Helical" evidence="7">
    <location>
        <begin position="794"/>
        <end position="813"/>
    </location>
</feature>
<evidence type="ECO:0000256" key="2">
    <source>
        <dbReference type="ARBA" id="ARBA00022692"/>
    </source>
</evidence>
<protein>
    <recommendedName>
        <fullName evidence="8">Ion transport domain-containing protein</fullName>
    </recommendedName>
</protein>
<dbReference type="AlphaFoldDB" id="A0A2N0P6J5"/>
<keyword evidence="3" id="KW-0677">Repeat</keyword>
<evidence type="ECO:0000256" key="6">
    <source>
        <dbReference type="SAM" id="MobiDB-lite"/>
    </source>
</evidence>
<evidence type="ECO:0000256" key="3">
    <source>
        <dbReference type="ARBA" id="ARBA00022737"/>
    </source>
</evidence>
<keyword evidence="4 7" id="KW-1133">Transmembrane helix</keyword>
<dbReference type="Gene3D" id="1.10.287.70">
    <property type="match status" value="1"/>
</dbReference>
<feature type="domain" description="Ion transport" evidence="8">
    <location>
        <begin position="797"/>
        <end position="1055"/>
    </location>
</feature>
<proteinExistence type="predicted"/>
<name>A0A2N0P6J5_9GLOM</name>
<dbReference type="SUPFAM" id="SSF50978">
    <property type="entry name" value="WD40 repeat-like"/>
    <property type="match status" value="1"/>
</dbReference>
<evidence type="ECO:0000259" key="8">
    <source>
        <dbReference type="Pfam" id="PF00520"/>
    </source>
</evidence>
<sequence>MEEVETQNNTLTIEVTNDIPSETKDEEIEKHKKSIYRIIVSQYINEEYGSENYVVTYSRKDKSVLGWSIDIEKNSPQQPDVYFKVDQIDDLFNSLCDYAQLSKKILSIYYSGKHWLIDLNNDRTSSDRFLKLKNPISCGVGEFGHNAIGFLPNGDLIHVSSSDRKIYKYRLTDKPKNKVPWECSQIIDIKIPKDLINGQINLKYCPIYRTKLFLIVNYNKMLQFDLLTMNLERQYHEFPSNPYPVIMDKNQTLLAIESAWKTYMYSMETGMLIYKYDGVPIKFITIKNNSERLFIRRGHERKLVDPYYQVYDEINISSDFNDTSVMTNLNRKIFIDNGNVCITNGIDENKLQQLSDKITYRNSIYTLSTFKIIQSMLNEIINQVDIKKVAPTYPEEIVLKDEVEIEDIGLCKIVLYNENNYDHMRIETDGYNLEVPICICGMLSFRLLNNQDWVIIDMKGISIYTFGNGFTYRYFWNNNEWNDIYENFKKDCGNHYDINFTNTHYKSLIERILRNEFDDSKHSIPITKFVEDHENEIIEDIINDNFVTPKFETKMLEKAIEENWNVIVYKIVVNNLSPRFGNEILKIAIKKRCDHIVKQIIELIQDYSESYMTIISLNLPEFCDHYPDYIIKYISRTSFILSPYCYNIKYSKNTSLYSYTDFIYIKESNMKNNYFKSISTMYEWLIQHLRIEEEIQVISFIVPFPKICVYQDDSKNDDETENNHNIKSKIITILKKMITGLKIIMMIPKSNSIWNKFLNKPKSILFCNIDSNNFYNWWNFAAIIDFKWKTFGRIYYYLNWLFYTVFYVCYALASTLEQKSIPDLFFTLLFIISIIFGSIFLIFEIRYLLWDYKIYLNDIWNLFDVGAYLLPIITSIFWLINKSQPPWLMAISIILLSFKFLLFFRVFKSFGIYFAIIIGVAKKVFPFLVLLFFIILGYAQAFFIILRSNSINDDNNPQNLATKYDFVNSDGTINNTTSIIQEPDSNTNLFNWFPTSLLAVYNLLTGDSGSLSSFTYREHSIMTILLATFTFFTVIYLMNLFIGLLNLAIDDYNKEEEFLLQKAQIIMEIEIFYMLPWQRNNNKWFPDWIYYDIPVTEIRKLINAIDNEQTVFNYPPIISEKLRKLVVLTNEEEQNNKLEKQIEQTKDEFTKQNVELKQHIKEELTKQNVELKQQMERIMKYIGIEQDNKEQDNKEEQDNELEQIEQTKEELPRQNVSLKQQMDKLSQQMENIMELLKRN</sequence>
<dbReference type="VEuPathDB" id="FungiDB:RhiirA1_444499"/>
<evidence type="ECO:0000256" key="1">
    <source>
        <dbReference type="ARBA" id="ARBA00004141"/>
    </source>
</evidence>
<reference evidence="9 10" key="2">
    <citation type="submission" date="2017-09" db="EMBL/GenBank/DDBJ databases">
        <title>Extensive intraspecific genome diversity in a model arbuscular mycorrhizal fungus.</title>
        <authorList>
            <person name="Chen E.C."/>
            <person name="Morin E."/>
            <person name="Beaudet D."/>
            <person name="Noel J."/>
            <person name="Ndikumana S."/>
            <person name="Charron P."/>
            <person name="St-Onge C."/>
            <person name="Giorgi J."/>
            <person name="Grigoriev I.V."/>
            <person name="Roux C."/>
            <person name="Martin F.M."/>
            <person name="Corradi N."/>
        </authorList>
    </citation>
    <scope>NUCLEOTIDE SEQUENCE [LARGE SCALE GENOMIC DNA]</scope>
    <source>
        <strain evidence="9 10">A5</strain>
    </source>
</reference>
<feature type="region of interest" description="Disordered" evidence="6">
    <location>
        <begin position="1185"/>
        <end position="1215"/>
    </location>
</feature>
<feature type="transmembrane region" description="Helical" evidence="7">
    <location>
        <begin position="861"/>
        <end position="880"/>
    </location>
</feature>
<dbReference type="Pfam" id="PF00520">
    <property type="entry name" value="Ion_trans"/>
    <property type="match status" value="1"/>
</dbReference>
<dbReference type="GO" id="GO:0098703">
    <property type="term" value="P:calcium ion import across plasma membrane"/>
    <property type="evidence" value="ECO:0007669"/>
    <property type="project" value="TreeGrafter"/>
</dbReference>
<evidence type="ECO:0000313" key="9">
    <source>
        <dbReference type="EMBL" id="PKC02442.1"/>
    </source>
</evidence>
<dbReference type="InterPro" id="IPR024862">
    <property type="entry name" value="TRPV"/>
</dbReference>
<dbReference type="EMBL" id="LLXJ01001384">
    <property type="protein sequence ID" value="PKC02442.1"/>
    <property type="molecule type" value="Genomic_DNA"/>
</dbReference>
<feature type="compositionally biased region" description="Basic and acidic residues" evidence="6">
    <location>
        <begin position="1186"/>
        <end position="1196"/>
    </location>
</feature>